<dbReference type="InterPro" id="IPR001680">
    <property type="entry name" value="WD40_rpt"/>
</dbReference>
<dbReference type="AlphaFoldDB" id="H0H204"/>
<proteinExistence type="predicted"/>
<dbReference type="SMART" id="SM00320">
    <property type="entry name" value="WD40"/>
    <property type="match status" value="3"/>
</dbReference>
<keyword evidence="10" id="KW-1185">Reference proteome</keyword>
<name>H0H204_SACCK</name>
<evidence type="ECO:0000256" key="5">
    <source>
        <dbReference type="ARBA" id="ARBA00022737"/>
    </source>
</evidence>
<dbReference type="SUPFAM" id="SSF50998">
    <property type="entry name" value="Quinoprotein alcohol dehydrogenase-like"/>
    <property type="match status" value="1"/>
</dbReference>
<keyword evidence="6" id="KW-0804">Transcription</keyword>
<dbReference type="GO" id="GO:0045943">
    <property type="term" value="P:positive regulation of transcription by RNA polymerase I"/>
    <property type="evidence" value="ECO:0007669"/>
    <property type="project" value="InterPro"/>
</dbReference>
<keyword evidence="5" id="KW-0677">Repeat</keyword>
<dbReference type="PANTHER" id="PTHR44215">
    <property type="entry name" value="WD REPEAT-CONTAINING PROTEIN 75"/>
    <property type="match status" value="1"/>
</dbReference>
<organism evidence="9 10">
    <name type="scientific">Saccharomyces cerevisiae x Saccharomyces kudriavzevii (strain VIN7)</name>
    <name type="common">Yeast</name>
    <dbReference type="NCBI Taxonomy" id="1095631"/>
    <lineage>
        <taxon>Eukaryota</taxon>
        <taxon>Fungi</taxon>
        <taxon>Dikarya</taxon>
        <taxon>Ascomycota</taxon>
        <taxon>Saccharomycotina</taxon>
        <taxon>Saccharomycetes</taxon>
        <taxon>Saccharomycetales</taxon>
        <taxon>Saccharomycetaceae</taxon>
        <taxon>Saccharomyces</taxon>
    </lineage>
</organism>
<dbReference type="GO" id="GO:0003723">
    <property type="term" value="F:RNA binding"/>
    <property type="evidence" value="ECO:0007669"/>
    <property type="project" value="InterPro"/>
</dbReference>
<dbReference type="GO" id="GO:0032040">
    <property type="term" value="C:small-subunit processome"/>
    <property type="evidence" value="ECO:0007669"/>
    <property type="project" value="InterPro"/>
</dbReference>
<evidence type="ECO:0000313" key="9">
    <source>
        <dbReference type="EMBL" id="EHM99879.1"/>
    </source>
</evidence>
<dbReference type="PROSITE" id="PS50082">
    <property type="entry name" value="WD_REPEATS_2"/>
    <property type="match status" value="1"/>
</dbReference>
<dbReference type="InterPro" id="IPR036322">
    <property type="entry name" value="WD40_repeat_dom_sf"/>
</dbReference>
<evidence type="ECO:0000313" key="10">
    <source>
        <dbReference type="Proteomes" id="UP000009009"/>
    </source>
</evidence>
<dbReference type="Proteomes" id="UP000009009">
    <property type="component" value="Unassembled WGS sequence"/>
</dbReference>
<dbReference type="PROSITE" id="PS50294">
    <property type="entry name" value="WD_REPEATS_REGION"/>
    <property type="match status" value="1"/>
</dbReference>
<dbReference type="SUPFAM" id="SSF50978">
    <property type="entry name" value="WD40 repeat-like"/>
    <property type="match status" value="1"/>
</dbReference>
<reference evidence="9 10" key="1">
    <citation type="journal article" date="2012" name="FEMS Yeast Res.">
        <title>The genome sequence of the wine yeast VIN7 reveals an allotriploid hybrid genome with Saccharomyces cerevisiae and Saccharomyces kudriavzevii origins.</title>
        <authorList>
            <person name="Borneman A.R."/>
            <person name="Desany B.A."/>
            <person name="Riches D."/>
            <person name="Affourtit J.P."/>
            <person name="Forgan A.H."/>
            <person name="Pretorius I.S."/>
            <person name="Egholm M."/>
            <person name="Chambers P.J."/>
        </authorList>
    </citation>
    <scope>NUCLEOTIDE SEQUENCE [LARGE SCALE GENOMIC DNA]</scope>
    <source>
        <strain evidence="9 10">VIN7</strain>
    </source>
</reference>
<dbReference type="Gene3D" id="2.130.10.10">
    <property type="entry name" value="YVTN repeat-like/Quinoprotein amine dehydrogenase"/>
    <property type="match status" value="2"/>
</dbReference>
<sequence>MIFGTAYNVYLGYCRRNYKHKSELEPETSMTQSLGIEQYKLSVVSGGKPTLNSFSSVTGSKNIARLSHDQQNYVIPFNNQIKVYSVETRQCVKTLKFANNPVLSGIFLQEQDDNEAIVKILLGDITASQQENAHLITVFTKNGHVVVLNYKGKLIESPKHFKICLENEELSNVFHSKGNYRILTTFKDPKQQTPNCLQSARLYGLTFDETKAQFDLTHQTEWKNIILSNTSSNGKLLAYMCKDASTKDQEQKSISVVSLFDDSVNLNFPLSSVLSSQTQSLSSNTRYVSSMAVDNMGEQLAIGFASGVISIVNLADLQIRLLKWHIDSVLSLAFSHDGSYLLSGGWEKVMSLWQLATNSQQFLPRLNGIIIDCQVLGPQGNFYSLILQMTENTSNADYQFLLLSASDLNSKLSINGPLPVFNSTIKHIQQPISAVNTKNSNSVTSLNHSKKKQLRKLIKSKRQDFTTHVEINPINKNLYFPHISAVQIFDFYKNEQINYQYLTSGVNNSMGKVRFELNLQDPIITDLKFTRDGQWMITYEIEYPPNDLLSSKDLTHILKFWTKNDNETNWNLKTKVVNPHGLSVPITKIMPSPRSINNSQGCLTADNNGGLKYWSFDSHESNWCLKKISLPNFNHFSNSVSLAWSQDGSLIFHGFDDKLQILDFDTFKKFESLENTKTVSEFTLDSEIQTIKLINDTFLIVATRTTLNAINLLQGRIISSFDLYPFVNGVYKNGHLDRLITCDEKTGNIALVINQQLTDSEGAPTTDYKSRIIIFDSNLSTKLGNFTHHEYVSWIGWNYDTDFIFLDIESTLGVVGTTVNTQLSDEVNNEGILDGLVNTTTVTSTSNNDVFAEQLSQLSSRCRKSDTNDKNANGNDEDEEDITLDFINGEKKDKLINMNSFTSMFDNIQNVQMDTFFDRVMKVIT</sequence>
<evidence type="ECO:0000256" key="3">
    <source>
        <dbReference type="ARBA" id="ARBA00022552"/>
    </source>
</evidence>
<keyword evidence="2" id="KW-0690">Ribosome biogenesis</keyword>
<keyword evidence="4 8" id="KW-0853">WD repeat</keyword>
<evidence type="ECO:0000256" key="1">
    <source>
        <dbReference type="ARBA" id="ARBA00004604"/>
    </source>
</evidence>
<keyword evidence="3" id="KW-0698">rRNA processing</keyword>
<evidence type="ECO:0000256" key="8">
    <source>
        <dbReference type="PROSITE-ProRule" id="PRU00221"/>
    </source>
</evidence>
<dbReference type="EMBL" id="AGVY01000382">
    <property type="protein sequence ID" value="EHM99879.1"/>
    <property type="molecule type" value="Genomic_DNA"/>
</dbReference>
<comment type="caution">
    <text evidence="9">The sequence shown here is derived from an EMBL/GenBank/DDBJ whole genome shotgun (WGS) entry which is preliminary data.</text>
</comment>
<dbReference type="GO" id="GO:2000234">
    <property type="term" value="P:positive regulation of rRNA processing"/>
    <property type="evidence" value="ECO:0007669"/>
    <property type="project" value="TreeGrafter"/>
</dbReference>
<feature type="repeat" description="WD" evidence="8">
    <location>
        <begin position="322"/>
        <end position="363"/>
    </location>
</feature>
<dbReference type="InterPro" id="IPR011047">
    <property type="entry name" value="Quinoprotein_ADH-like_sf"/>
</dbReference>
<dbReference type="HOGENOM" id="CLU_348179_0_0_1"/>
<dbReference type="PhylomeDB" id="H0H204"/>
<dbReference type="InterPro" id="IPR015943">
    <property type="entry name" value="WD40/YVTN_repeat-like_dom_sf"/>
</dbReference>
<keyword evidence="7" id="KW-0539">Nucleus</keyword>
<dbReference type="Pfam" id="PF00400">
    <property type="entry name" value="WD40"/>
    <property type="match status" value="1"/>
</dbReference>
<gene>
    <name evidence="9" type="ORF">VIN7_10333</name>
</gene>
<dbReference type="OrthoDB" id="4096at2759"/>
<evidence type="ECO:0000256" key="2">
    <source>
        <dbReference type="ARBA" id="ARBA00022517"/>
    </source>
</evidence>
<dbReference type="InterPro" id="IPR053826">
    <property type="entry name" value="WDR75"/>
</dbReference>
<dbReference type="GO" id="GO:0006364">
    <property type="term" value="P:rRNA processing"/>
    <property type="evidence" value="ECO:0007669"/>
    <property type="project" value="UniProtKB-KW"/>
</dbReference>
<protein>
    <submittedName>
        <fullName evidence="9">Nan1p</fullName>
    </submittedName>
</protein>
<dbReference type="SUPFAM" id="SSF82171">
    <property type="entry name" value="DPP6 N-terminal domain-like"/>
    <property type="match status" value="1"/>
</dbReference>
<dbReference type="PANTHER" id="PTHR44215:SF1">
    <property type="entry name" value="WD REPEAT-CONTAINING PROTEIN 75"/>
    <property type="match status" value="1"/>
</dbReference>
<comment type="subcellular location">
    <subcellularLocation>
        <location evidence="1">Nucleus</location>
        <location evidence="1">Nucleolus</location>
    </subcellularLocation>
</comment>
<evidence type="ECO:0000256" key="6">
    <source>
        <dbReference type="ARBA" id="ARBA00023163"/>
    </source>
</evidence>
<accession>H0H204</accession>
<evidence type="ECO:0000256" key="7">
    <source>
        <dbReference type="ARBA" id="ARBA00023242"/>
    </source>
</evidence>
<evidence type="ECO:0000256" key="4">
    <source>
        <dbReference type="ARBA" id="ARBA00022574"/>
    </source>
</evidence>